<dbReference type="Pfam" id="PF08659">
    <property type="entry name" value="KR"/>
    <property type="match status" value="1"/>
</dbReference>
<dbReference type="Gene3D" id="3.30.70.3290">
    <property type="match status" value="1"/>
</dbReference>
<dbReference type="Pfam" id="PF00109">
    <property type="entry name" value="ketoacyl-synt"/>
    <property type="match status" value="1"/>
</dbReference>
<keyword evidence="3" id="KW-0597">Phosphoprotein</keyword>
<sequence>MGRSAVGSRREIAITGIGCRLPGGLDSLDALWSALLQGRDLVTRMPAERFDPDAFTDADPRRPGRTYTTAAGVLDDIAAFDAEYFSLSPREAARMDPQQRLLLELAVEAVDDAGLDPAALAGTDTGVFVGVSNNSYGNLQFSRLETVNRHTMTGIASGNTAGRLAHALDLRGPGVAVDTACSSSLVALHQACAHLEAGGEAALAAGVNILVGPHEFIGFAKASMLSPTGRCRAFSAAADGFVRAEGGVVLVLRPLARALADGDRVHAVITATGTNSDGRTPGLAQPSARAQAALLRQVYDRAGLDPRELLYMEAHGTGTPVGDPLECEAVSAALAGRRSPGQPLPIGSVKTNLGHLESASGLAGLLKALLVLRHRVVPASLHGHPASPAIDFTRLRLTPVLAATPLATASGGLAGVNSFGFGGANAHAVLAPAPQPAARPAPPAGPRPVLVSARTPAALTRAATALADRLDPPNGTGPGDAWDFYDTAHTTLTRRGTHPYRLAVLAPDAPTAAARLRARAGTPPAPALARGDIAFVYSGNGAQWTGMGRRLLASSPAFREAVEEADAALTPLLGWSVRDELAAGTPDPARQALTQVAQPLLFTVQTALTAALAALGVHPEAVAGHSVGEIAAAHACGALGLAAAARVVAHRSSAQARTAGSGRMAAVGLAPDRARDELVRYEGLLELAAVNSPADVTIAGDEDALDDLAHTLAGRGTFFRVLELDHAFHTSRMDPVEDDLRAALAGLCPEPGRLPFASTVTGTLHKGEELTADYWWRNVRRPVLLPDAVLALAEAGCDAFVEIGPHPVLASYLRRTLATARPDAPAAVVPTLARDADGPGALEQTVAALLTAGARTDTGPLLPVPGRVRDLPAYPWQRERHWHGSPRWFRRGCGDGLHHHPLLGERTGHTDPLWQLRLDPSRHGWLADHVVGGAVVLPAAAFAETALAAGALHHNAPVQLEDLAVERALVLPFDDPAMDVRLQTALDPADGTVRLSSRDGTGPWRPHARGAVRRLLRERPGAEDVQALRARLTETWAGPDCYAAAARAGLAYGPAFTVLTHLHTGDGEVLARYALPAPAGRPATSDTDETGRTGPGDGTGGHLLHPAVLDGLLQAGLPLLARAGDSAAGTPYLPVAIEALRVWDEAPAEGWAHVREREATRHEVRWDVRLLDDRGRVVAEADGCRLRRFDTGRAAPARLAMTLRAAPRDPGPDLLPAPRLPAPRLPAPRELARAAVRAPLPAWDAGRYAHAARLSEELSAHFTLRAAHTLAPDAAAYTPDSLVAAGALPGHRRLLRALLGQAERAGLARRTADGAWAPTGPADPAQVLSHLFRAAPGYATETVLHSRCGTRLAEVLLGRTDPMALLFADAERHWVENLFSVTGVTRYCNALAVALVRETVRHWPAGRPLRVLEAGGGTGALTAALLDVLPADRAHYTFTDVSEAFFPRARHRFTGHDHLAYRTLDLDRDLQRQGFTARAFDLVVAGNVLHATTDLRATLTRVAGLLDDGGQLLAVETHNPDRLMPYFGLLRSFWNDGDLDLRPDSPLLGHDRWPELLTAHGFDETAQLGADQAGGDYSVLLARRGPGADTAVRGAGTAVPDGRAAREVPAVPVALKDLTAPAVPDALETPAVPEKQEAPEALGAPDVLDTPAVPQTRDTPEGLDAPGAPAALDGRSAPGAPAERVAPGHATSWILVTEHPGPADPFARTLADALRAAAAGSPVTVVGATTDPAVWTSRLRSDEDRPAVVLLATEDDPDPAPGPVHGRGDDPGDGRAALTRAVTRTAVLRALAQACAGLPRGSAPELWLLTHPSGALPAPEPGAPLRPHGAVPWAVARTLANEQPRLTVRRLSYEPGPTPAHDARRLVRELLAPTEDDETVLTSAGRFVPRLRELPAVTAPAGDRPYRLRLRRPGSGFTLDWVPAAPPAPGPGQVTVEVRAAGLNYRDVMLAAGSLPPGAESPVPGEHSLGLECAGVVTAVGEGTSRTVGERVFAYAPGALASHVVVPEPATGRIPAHLDFAEAATLPVAFFTVQHALEHLARLAEGETVLVHGAAGGVGLAALQYARHVGARVVATAGGPAKRDLLALLGADHVLDSRTLAFADRIMELTGGAGVDVVLNSLAGEALTRGLDVLRPGGRFVELGKRDIHTGGRIPLRAFRDNLSFHAVDAHRMHTRQPKLSATHFAELTRRVHQGVYRPLPHQVLPTDRVGDAFALLRRSHHVGKVVVGFETAPRLTPPPARLVCDPAATYLITGGLTGLGASTAHLLADRGARHLALVSRRGPATPGAPELIAALARKGVTATAHAADAAEPGELSAVLDAIAGTGRPLRGVLHSAMALADALLVEASDEDIEAVLAPKLRGAAVLDALTRGTELDFFVTHSSISASVGHRAQAAYAAANLSMEALVRARRAAGLPGLAVGWGLLGEVGSGAGEEIGQALERMGLAPMRTDHVLTALEELMTRPGAGGTGDAAVVQVGHFDFARMATLLPTLRAPRFAAVLPPEDAADLGPGAHPSRAEGGPPPGRAELAGLLVRLVARVTHRAPEKVDRDRRLDALGLDSLMATELVVALQRELGCEVPAMDVVNADSIDDLAGRVLTLLDARTGGP</sequence>
<dbReference type="GO" id="GO:0004312">
    <property type="term" value="F:fatty acid synthase activity"/>
    <property type="evidence" value="ECO:0007669"/>
    <property type="project" value="TreeGrafter"/>
</dbReference>
<dbReference type="InterPro" id="IPR049551">
    <property type="entry name" value="PKS_DH_C"/>
</dbReference>
<dbReference type="Pfam" id="PF00698">
    <property type="entry name" value="Acyl_transf_1"/>
    <property type="match status" value="1"/>
</dbReference>
<dbReference type="Pfam" id="PF16197">
    <property type="entry name" value="KAsynt_C_assoc"/>
    <property type="match status" value="1"/>
</dbReference>
<feature type="region of interest" description="Disordered" evidence="10">
    <location>
        <begin position="1753"/>
        <end position="1772"/>
    </location>
</feature>
<accession>A0A1Z2LBC1</accession>
<dbReference type="InterPro" id="IPR016039">
    <property type="entry name" value="Thiolase-like"/>
</dbReference>
<dbReference type="InterPro" id="IPR020841">
    <property type="entry name" value="PKS_Beta-ketoAc_synthase_dom"/>
</dbReference>
<protein>
    <submittedName>
        <fullName evidence="14">Uncharacterized protein</fullName>
    </submittedName>
</protein>
<dbReference type="OrthoDB" id="9778690at2"/>
<dbReference type="Proteomes" id="UP000195755">
    <property type="component" value="Chromosome"/>
</dbReference>
<dbReference type="Gene3D" id="3.40.50.150">
    <property type="entry name" value="Vaccinia Virus protein VP39"/>
    <property type="match status" value="1"/>
</dbReference>
<keyword evidence="4" id="KW-0808">Transferase</keyword>
<dbReference type="CDD" id="cd00833">
    <property type="entry name" value="PKS"/>
    <property type="match status" value="1"/>
</dbReference>
<comment type="pathway">
    <text evidence="1">Antibiotic biosynthesis.</text>
</comment>
<feature type="domain" description="PKS/mFAS DH" evidence="13">
    <location>
        <begin position="900"/>
        <end position="1195"/>
    </location>
</feature>
<dbReference type="SUPFAM" id="SSF51735">
    <property type="entry name" value="NAD(P)-binding Rossmann-fold domains"/>
    <property type="match status" value="3"/>
</dbReference>
<dbReference type="PANTHER" id="PTHR43775">
    <property type="entry name" value="FATTY ACID SYNTHASE"/>
    <property type="match status" value="1"/>
</dbReference>
<dbReference type="PROSITE" id="PS01162">
    <property type="entry name" value="QOR_ZETA_CRYSTAL"/>
    <property type="match status" value="1"/>
</dbReference>
<dbReference type="GO" id="GO:0031177">
    <property type="term" value="F:phosphopantetheine binding"/>
    <property type="evidence" value="ECO:0007669"/>
    <property type="project" value="InterPro"/>
</dbReference>
<dbReference type="InterPro" id="IPR011032">
    <property type="entry name" value="GroES-like_sf"/>
</dbReference>
<feature type="region of interest" description="Disordered" evidence="10">
    <location>
        <begin position="1631"/>
        <end position="1684"/>
    </location>
</feature>
<evidence type="ECO:0000256" key="6">
    <source>
        <dbReference type="ARBA" id="ARBA00023194"/>
    </source>
</evidence>
<dbReference type="Gene3D" id="3.40.50.720">
    <property type="entry name" value="NAD(P)-binding Rossmann-like Domain"/>
    <property type="match status" value="3"/>
</dbReference>
<dbReference type="SMART" id="SM00829">
    <property type="entry name" value="PKS_ER"/>
    <property type="match status" value="1"/>
</dbReference>
<keyword evidence="8" id="KW-0012">Acyltransferase</keyword>
<dbReference type="GO" id="GO:0017000">
    <property type="term" value="P:antibiotic biosynthetic process"/>
    <property type="evidence" value="ECO:0007669"/>
    <property type="project" value="UniProtKB-KW"/>
</dbReference>
<proteinExistence type="predicted"/>
<keyword evidence="6" id="KW-0045">Antibiotic biosynthesis</keyword>
<dbReference type="InterPro" id="IPR036736">
    <property type="entry name" value="ACP-like_sf"/>
</dbReference>
<dbReference type="SMART" id="SM00827">
    <property type="entry name" value="PKS_AT"/>
    <property type="match status" value="1"/>
</dbReference>
<evidence type="ECO:0000259" key="11">
    <source>
        <dbReference type="PROSITE" id="PS50075"/>
    </source>
</evidence>
<dbReference type="InterPro" id="IPR020806">
    <property type="entry name" value="PKS_PP-bd"/>
</dbReference>
<feature type="region of interest" description="C-terminal hotdog fold" evidence="9">
    <location>
        <begin position="1033"/>
        <end position="1195"/>
    </location>
</feature>
<feature type="active site" description="Proton acceptor; for dehydratase activity" evidence="9">
    <location>
        <position position="929"/>
    </location>
</feature>
<dbReference type="SUPFAM" id="SSF53335">
    <property type="entry name" value="S-adenosyl-L-methionine-dependent methyltransferases"/>
    <property type="match status" value="1"/>
</dbReference>
<feature type="domain" description="Carrier" evidence="11">
    <location>
        <begin position="2525"/>
        <end position="2602"/>
    </location>
</feature>
<dbReference type="InterPro" id="IPR050091">
    <property type="entry name" value="PKS_NRPS_Biosynth_Enz"/>
</dbReference>
<dbReference type="InterPro" id="IPR036291">
    <property type="entry name" value="NAD(P)-bd_dom_sf"/>
</dbReference>
<dbReference type="PROSITE" id="PS52019">
    <property type="entry name" value="PKS_MFAS_DH"/>
    <property type="match status" value="1"/>
</dbReference>
<evidence type="ECO:0000256" key="3">
    <source>
        <dbReference type="ARBA" id="ARBA00022553"/>
    </source>
</evidence>
<evidence type="ECO:0000256" key="8">
    <source>
        <dbReference type="ARBA" id="ARBA00023315"/>
    </source>
</evidence>
<dbReference type="Gene3D" id="1.10.1200.10">
    <property type="entry name" value="ACP-like"/>
    <property type="match status" value="1"/>
</dbReference>
<evidence type="ECO:0000256" key="1">
    <source>
        <dbReference type="ARBA" id="ARBA00004792"/>
    </source>
</evidence>
<dbReference type="InterPro" id="IPR002364">
    <property type="entry name" value="Quin_OxRdtase/zeta-crystal_CS"/>
</dbReference>
<organism evidence="14 15">
    <name type="scientific">Streptomyces albireticuli</name>
    <dbReference type="NCBI Taxonomy" id="1940"/>
    <lineage>
        <taxon>Bacteria</taxon>
        <taxon>Bacillati</taxon>
        <taxon>Actinomycetota</taxon>
        <taxon>Actinomycetes</taxon>
        <taxon>Kitasatosporales</taxon>
        <taxon>Streptomycetaceae</taxon>
        <taxon>Streptomyces</taxon>
    </lineage>
</organism>
<dbReference type="Gene3D" id="3.90.180.10">
    <property type="entry name" value="Medium-chain alcohol dehydrogenases, catalytic domain"/>
    <property type="match status" value="1"/>
</dbReference>
<dbReference type="SMART" id="SM00825">
    <property type="entry name" value="PKS_KS"/>
    <property type="match status" value="1"/>
</dbReference>
<dbReference type="GO" id="GO:0006633">
    <property type="term" value="P:fatty acid biosynthetic process"/>
    <property type="evidence" value="ECO:0007669"/>
    <property type="project" value="TreeGrafter"/>
</dbReference>
<evidence type="ECO:0000259" key="13">
    <source>
        <dbReference type="PROSITE" id="PS52019"/>
    </source>
</evidence>
<reference evidence="14 15" key="1">
    <citation type="submission" date="2017-06" db="EMBL/GenBank/DDBJ databases">
        <title>Streptomyces albireticuli Genome sequencing and assembly.</title>
        <authorList>
            <person name="Wang Y."/>
            <person name="Du B."/>
            <person name="Ding Y."/>
            <person name="Liu H."/>
            <person name="Hou Q."/>
            <person name="Liu K."/>
            <person name="Yao L."/>
            <person name="Wang C."/>
        </authorList>
    </citation>
    <scope>NUCLEOTIDE SEQUENCE [LARGE SCALE GENOMIC DNA]</scope>
    <source>
        <strain evidence="14 15">MDJK11</strain>
    </source>
</reference>
<dbReference type="SUPFAM" id="SSF47336">
    <property type="entry name" value="ACP-like"/>
    <property type="match status" value="1"/>
</dbReference>
<evidence type="ECO:0000313" key="14">
    <source>
        <dbReference type="EMBL" id="ARZ71600.1"/>
    </source>
</evidence>
<dbReference type="Gene3D" id="3.40.366.10">
    <property type="entry name" value="Malonyl-Coenzyme A Acyl Carrier Protein, domain 2"/>
    <property type="match status" value="1"/>
</dbReference>
<dbReference type="SUPFAM" id="SSF53901">
    <property type="entry name" value="Thiolase-like"/>
    <property type="match status" value="1"/>
</dbReference>
<dbReference type="PANTHER" id="PTHR43775:SF37">
    <property type="entry name" value="SI:DKEY-61P9.11"/>
    <property type="match status" value="1"/>
</dbReference>
<feature type="domain" description="Ketosynthase family 3 (KS3)" evidence="12">
    <location>
        <begin position="9"/>
        <end position="432"/>
    </location>
</feature>
<dbReference type="Pfam" id="PF08242">
    <property type="entry name" value="Methyltransf_12"/>
    <property type="match status" value="1"/>
</dbReference>
<dbReference type="SMART" id="SM00823">
    <property type="entry name" value="PKS_PP"/>
    <property type="match status" value="1"/>
</dbReference>
<dbReference type="InterPro" id="IPR009081">
    <property type="entry name" value="PP-bd_ACP"/>
</dbReference>
<evidence type="ECO:0000259" key="12">
    <source>
        <dbReference type="PROSITE" id="PS52004"/>
    </source>
</evidence>
<dbReference type="InterPro" id="IPR013149">
    <property type="entry name" value="ADH-like_C"/>
</dbReference>
<dbReference type="EMBL" id="CP021744">
    <property type="protein sequence ID" value="ARZ71600.1"/>
    <property type="molecule type" value="Genomic_DNA"/>
</dbReference>
<dbReference type="CDD" id="cd02440">
    <property type="entry name" value="AdoMet_MTases"/>
    <property type="match status" value="1"/>
</dbReference>
<evidence type="ECO:0000256" key="9">
    <source>
        <dbReference type="PROSITE-ProRule" id="PRU01363"/>
    </source>
</evidence>
<name>A0A1Z2LBC1_9ACTN</name>
<dbReference type="InterPro" id="IPR016036">
    <property type="entry name" value="Malonyl_transacylase_ACP-bd"/>
</dbReference>
<dbReference type="Pfam" id="PF08240">
    <property type="entry name" value="ADH_N"/>
    <property type="match status" value="1"/>
</dbReference>
<dbReference type="Pfam" id="PF14765">
    <property type="entry name" value="PS-DH"/>
    <property type="match status" value="1"/>
</dbReference>
<dbReference type="InterPro" id="IPR013968">
    <property type="entry name" value="PKS_KR"/>
</dbReference>
<feature type="region of interest" description="Disordered" evidence="10">
    <location>
        <begin position="2506"/>
        <end position="2526"/>
    </location>
</feature>
<dbReference type="InterPro" id="IPR057326">
    <property type="entry name" value="KR_dom"/>
</dbReference>
<dbReference type="InterPro" id="IPR016035">
    <property type="entry name" value="Acyl_Trfase/lysoPLipase"/>
</dbReference>
<feature type="active site" description="Proton donor; for dehydratase activity" evidence="9">
    <location>
        <position position="1110"/>
    </location>
</feature>
<dbReference type="InterPro" id="IPR020843">
    <property type="entry name" value="ER"/>
</dbReference>
<dbReference type="InterPro" id="IPR042104">
    <property type="entry name" value="PKS_dehydratase_sf"/>
</dbReference>
<dbReference type="InterPro" id="IPR049552">
    <property type="entry name" value="PKS_DH_N"/>
</dbReference>
<keyword evidence="7" id="KW-0511">Multifunctional enzyme</keyword>
<dbReference type="Pfam" id="PF21089">
    <property type="entry name" value="PKS_DH_N"/>
    <property type="match status" value="1"/>
</dbReference>
<dbReference type="GO" id="GO:0008270">
    <property type="term" value="F:zinc ion binding"/>
    <property type="evidence" value="ECO:0007669"/>
    <property type="project" value="InterPro"/>
</dbReference>
<dbReference type="InterPro" id="IPR020807">
    <property type="entry name" value="PKS_DH"/>
</dbReference>
<dbReference type="SMART" id="SM00822">
    <property type="entry name" value="PKS_KR"/>
    <property type="match status" value="1"/>
</dbReference>
<dbReference type="Gene3D" id="3.10.129.110">
    <property type="entry name" value="Polyketide synthase dehydratase"/>
    <property type="match status" value="1"/>
</dbReference>
<gene>
    <name evidence="14" type="ORF">SMD11_6024</name>
</gene>
<evidence type="ECO:0000313" key="15">
    <source>
        <dbReference type="Proteomes" id="UP000195755"/>
    </source>
</evidence>
<evidence type="ECO:0000256" key="5">
    <source>
        <dbReference type="ARBA" id="ARBA00022857"/>
    </source>
</evidence>
<dbReference type="InterPro" id="IPR001227">
    <property type="entry name" value="Ac_transferase_dom_sf"/>
</dbReference>
<dbReference type="PROSITE" id="PS52004">
    <property type="entry name" value="KS3_2"/>
    <property type="match status" value="1"/>
</dbReference>
<dbReference type="CDD" id="cd05195">
    <property type="entry name" value="enoyl_red"/>
    <property type="match status" value="1"/>
</dbReference>
<evidence type="ECO:0000256" key="2">
    <source>
        <dbReference type="ARBA" id="ARBA00022450"/>
    </source>
</evidence>
<dbReference type="InterPro" id="IPR006162">
    <property type="entry name" value="Ppantetheine_attach_site"/>
</dbReference>
<dbReference type="GO" id="GO:0016491">
    <property type="term" value="F:oxidoreductase activity"/>
    <property type="evidence" value="ECO:0007669"/>
    <property type="project" value="InterPro"/>
</dbReference>
<dbReference type="InterPro" id="IPR032821">
    <property type="entry name" value="PKS_assoc"/>
</dbReference>
<evidence type="ECO:0000256" key="10">
    <source>
        <dbReference type="SAM" id="MobiDB-lite"/>
    </source>
</evidence>
<keyword evidence="5" id="KW-0521">NADP</keyword>
<dbReference type="Pfam" id="PF02801">
    <property type="entry name" value="Ketoacyl-synt_C"/>
    <property type="match status" value="1"/>
</dbReference>
<keyword evidence="2" id="KW-0596">Phosphopantetheine</keyword>
<dbReference type="Gene3D" id="3.40.47.10">
    <property type="match status" value="1"/>
</dbReference>
<dbReference type="Pfam" id="PF00107">
    <property type="entry name" value="ADH_zinc_N"/>
    <property type="match status" value="1"/>
</dbReference>
<dbReference type="PROSITE" id="PS50075">
    <property type="entry name" value="CARRIER"/>
    <property type="match status" value="1"/>
</dbReference>
<dbReference type="InterPro" id="IPR013217">
    <property type="entry name" value="Methyltransf_12"/>
</dbReference>
<feature type="region of interest" description="Disordered" evidence="10">
    <location>
        <begin position="1078"/>
        <end position="1101"/>
    </location>
</feature>
<dbReference type="SUPFAM" id="SSF55048">
    <property type="entry name" value="Probable ACP-binding domain of malonyl-CoA ACP transacylase"/>
    <property type="match status" value="1"/>
</dbReference>
<feature type="region of interest" description="N-terminal hotdog fold" evidence="9">
    <location>
        <begin position="900"/>
        <end position="1019"/>
    </location>
</feature>
<dbReference type="FunFam" id="3.40.50.720:FF:000209">
    <property type="entry name" value="Polyketide synthase Pks12"/>
    <property type="match status" value="1"/>
</dbReference>
<dbReference type="InterPro" id="IPR014043">
    <property type="entry name" value="Acyl_transferase_dom"/>
</dbReference>
<dbReference type="InterPro" id="IPR029063">
    <property type="entry name" value="SAM-dependent_MTases_sf"/>
</dbReference>
<evidence type="ECO:0000256" key="4">
    <source>
        <dbReference type="ARBA" id="ARBA00022679"/>
    </source>
</evidence>
<dbReference type="KEGG" id="salj:SMD11_6024"/>
<dbReference type="SUPFAM" id="SSF50129">
    <property type="entry name" value="GroES-like"/>
    <property type="match status" value="1"/>
</dbReference>
<dbReference type="SMART" id="SM00826">
    <property type="entry name" value="PKS_DH"/>
    <property type="match status" value="1"/>
</dbReference>
<dbReference type="SUPFAM" id="SSF52151">
    <property type="entry name" value="FabD/lysophospholipase-like"/>
    <property type="match status" value="1"/>
</dbReference>
<dbReference type="InterPro" id="IPR049900">
    <property type="entry name" value="PKS_mFAS_DH"/>
</dbReference>
<dbReference type="InterPro" id="IPR014030">
    <property type="entry name" value="Ketoacyl_synth_N"/>
</dbReference>
<dbReference type="InterPro" id="IPR013154">
    <property type="entry name" value="ADH-like_N"/>
</dbReference>
<dbReference type="RefSeq" id="WP_087929377.1">
    <property type="nucleotide sequence ID" value="NZ_CP021744.1"/>
</dbReference>
<evidence type="ECO:0000256" key="7">
    <source>
        <dbReference type="ARBA" id="ARBA00023268"/>
    </source>
</evidence>
<dbReference type="PROSITE" id="PS00012">
    <property type="entry name" value="PHOSPHOPANTETHEINE"/>
    <property type="match status" value="1"/>
</dbReference>
<dbReference type="InterPro" id="IPR014031">
    <property type="entry name" value="Ketoacyl_synth_C"/>
</dbReference>
<dbReference type="Pfam" id="PF00550">
    <property type="entry name" value="PP-binding"/>
    <property type="match status" value="1"/>
</dbReference>